<proteinExistence type="predicted"/>
<protein>
    <submittedName>
        <fullName evidence="9">Glucan phosphoethanolaminetransferase (Alkaline phosphatase superfamily)</fullName>
    </submittedName>
</protein>
<evidence type="ECO:0000256" key="2">
    <source>
        <dbReference type="ARBA" id="ARBA00022475"/>
    </source>
</evidence>
<dbReference type="InterPro" id="IPR040423">
    <property type="entry name" value="PEA_transferase"/>
</dbReference>
<evidence type="ECO:0000313" key="10">
    <source>
        <dbReference type="Proteomes" id="UP000247973"/>
    </source>
</evidence>
<dbReference type="AlphaFoldDB" id="A0A2V3PQG5"/>
<evidence type="ECO:0000259" key="8">
    <source>
        <dbReference type="Pfam" id="PF00884"/>
    </source>
</evidence>
<feature type="transmembrane region" description="Helical" evidence="7">
    <location>
        <begin position="50"/>
        <end position="75"/>
    </location>
</feature>
<dbReference type="EMBL" id="QICL01000014">
    <property type="protein sequence ID" value="PXV63361.1"/>
    <property type="molecule type" value="Genomic_DNA"/>
</dbReference>
<evidence type="ECO:0000256" key="6">
    <source>
        <dbReference type="ARBA" id="ARBA00023136"/>
    </source>
</evidence>
<name>A0A2V3PQG5_9BACT</name>
<organism evidence="9 10">
    <name type="scientific">Dysgonomonas alginatilytica</name>
    <dbReference type="NCBI Taxonomy" id="1605892"/>
    <lineage>
        <taxon>Bacteria</taxon>
        <taxon>Pseudomonadati</taxon>
        <taxon>Bacteroidota</taxon>
        <taxon>Bacteroidia</taxon>
        <taxon>Bacteroidales</taxon>
        <taxon>Dysgonomonadaceae</taxon>
        <taxon>Dysgonomonas</taxon>
    </lineage>
</organism>
<dbReference type="InterPro" id="IPR017850">
    <property type="entry name" value="Alkaline_phosphatase_core_sf"/>
</dbReference>
<feature type="transmembrane region" description="Helical" evidence="7">
    <location>
        <begin position="21"/>
        <end position="44"/>
    </location>
</feature>
<dbReference type="RefSeq" id="WP_110311003.1">
    <property type="nucleotide sequence ID" value="NZ_QICL01000014.1"/>
</dbReference>
<feature type="transmembrane region" description="Helical" evidence="7">
    <location>
        <begin position="200"/>
        <end position="222"/>
    </location>
</feature>
<evidence type="ECO:0000313" key="9">
    <source>
        <dbReference type="EMBL" id="PXV63361.1"/>
    </source>
</evidence>
<keyword evidence="2" id="KW-1003">Cell membrane</keyword>
<keyword evidence="4 7" id="KW-0812">Transmembrane</keyword>
<dbReference type="PANTHER" id="PTHR30443">
    <property type="entry name" value="INNER MEMBRANE PROTEIN"/>
    <property type="match status" value="1"/>
</dbReference>
<dbReference type="GO" id="GO:0009244">
    <property type="term" value="P:lipopolysaccharide core region biosynthetic process"/>
    <property type="evidence" value="ECO:0007669"/>
    <property type="project" value="TreeGrafter"/>
</dbReference>
<evidence type="ECO:0000256" key="1">
    <source>
        <dbReference type="ARBA" id="ARBA00004651"/>
    </source>
</evidence>
<evidence type="ECO:0000256" key="3">
    <source>
        <dbReference type="ARBA" id="ARBA00022679"/>
    </source>
</evidence>
<evidence type="ECO:0000256" key="7">
    <source>
        <dbReference type="SAM" id="Phobius"/>
    </source>
</evidence>
<accession>A0A2V3PQG5</accession>
<dbReference type="Proteomes" id="UP000247973">
    <property type="component" value="Unassembled WGS sequence"/>
</dbReference>
<dbReference type="PANTHER" id="PTHR30443:SF0">
    <property type="entry name" value="PHOSPHOETHANOLAMINE TRANSFERASE EPTA"/>
    <property type="match status" value="1"/>
</dbReference>
<keyword evidence="5 7" id="KW-1133">Transmembrane helix</keyword>
<feature type="transmembrane region" description="Helical" evidence="7">
    <location>
        <begin position="158"/>
        <end position="180"/>
    </location>
</feature>
<keyword evidence="6 7" id="KW-0472">Membrane</keyword>
<gene>
    <name evidence="9" type="ORF">CLV62_11478</name>
</gene>
<keyword evidence="3 9" id="KW-0808">Transferase</keyword>
<evidence type="ECO:0000256" key="5">
    <source>
        <dbReference type="ARBA" id="ARBA00022989"/>
    </source>
</evidence>
<dbReference type="CDD" id="cd16017">
    <property type="entry name" value="LptA"/>
    <property type="match status" value="1"/>
</dbReference>
<feature type="transmembrane region" description="Helical" evidence="7">
    <location>
        <begin position="82"/>
        <end position="106"/>
    </location>
</feature>
<dbReference type="InterPro" id="IPR058130">
    <property type="entry name" value="PEA_transf_C"/>
</dbReference>
<dbReference type="Gene3D" id="3.40.720.10">
    <property type="entry name" value="Alkaline Phosphatase, subunit A"/>
    <property type="match status" value="1"/>
</dbReference>
<dbReference type="OrthoDB" id="9786870at2"/>
<comment type="subcellular location">
    <subcellularLocation>
        <location evidence="1">Cell membrane</location>
        <topology evidence="1">Multi-pass membrane protein</topology>
    </subcellularLocation>
</comment>
<comment type="caution">
    <text evidence="9">The sequence shown here is derived from an EMBL/GenBank/DDBJ whole genome shotgun (WGS) entry which is preliminary data.</text>
</comment>
<evidence type="ECO:0000256" key="4">
    <source>
        <dbReference type="ARBA" id="ARBA00022692"/>
    </source>
</evidence>
<keyword evidence="10" id="KW-1185">Reference proteome</keyword>
<dbReference type="GO" id="GO:0016776">
    <property type="term" value="F:phosphotransferase activity, phosphate group as acceptor"/>
    <property type="evidence" value="ECO:0007669"/>
    <property type="project" value="TreeGrafter"/>
</dbReference>
<sequence>MKVSLCVIRLSRVLKEYKFSLLCFLYLILLAFYLRIVFIGWNPLFQPFNLFVYSTSLVYALLNAIVVFSLLNLILHIRKVGIVFVLLLAILLTVEATLAIAFSTQITMGMFASIMETNRHEALGAIRMYSFISLPLLVITSIILWLTYRELKTKKPYVLISILLIVASLGVGYGTGYMLMDKSQKVKVMSELDISYLMHFQSLLGIRFPLLTNMGFASVAYYQEMSRFKSDLAKPKSLPIGLNLSVSSKTPNTLFVVIGESSLRTHYSLYGYDLPTTPFLDSLKNDSLLHYYNAVSPASITRDALCLSLSFATPLNRIPFAENKNIITLANDAGYESYWISNQDKIGMHDSYVGLIASYAKTAIYYNFLKDDLELLSTVKSFYNPNIKQIFFIHLKGSHLEYTDKYDNKDSLALPDNASETIEYDRSIHHTDKVLKSLYDNFVREADDISSLIFYFSDHGEIINKGHGFSEDNINQFLVPFVVIPYNYEIDIDKVISKYITDGRLNTTNFSYIFSEAIGYIISEKVIDEAKNDGLYYYHVDGRPYLFKELK</sequence>
<feature type="domain" description="Sulfatase N-terminal" evidence="8">
    <location>
        <begin position="253"/>
        <end position="484"/>
    </location>
</feature>
<reference evidence="9 10" key="1">
    <citation type="submission" date="2018-03" db="EMBL/GenBank/DDBJ databases">
        <title>Genomic Encyclopedia of Archaeal and Bacterial Type Strains, Phase II (KMG-II): from individual species to whole genera.</title>
        <authorList>
            <person name="Goeker M."/>
        </authorList>
    </citation>
    <scope>NUCLEOTIDE SEQUENCE [LARGE SCALE GENOMIC DNA]</scope>
    <source>
        <strain evidence="9 10">DSM 100214</strain>
    </source>
</reference>
<dbReference type="Pfam" id="PF00884">
    <property type="entry name" value="Sulfatase"/>
    <property type="match status" value="1"/>
</dbReference>
<dbReference type="SUPFAM" id="SSF53649">
    <property type="entry name" value="Alkaline phosphatase-like"/>
    <property type="match status" value="1"/>
</dbReference>
<dbReference type="GO" id="GO:0005886">
    <property type="term" value="C:plasma membrane"/>
    <property type="evidence" value="ECO:0007669"/>
    <property type="project" value="UniProtKB-SubCell"/>
</dbReference>
<dbReference type="InterPro" id="IPR000917">
    <property type="entry name" value="Sulfatase_N"/>
</dbReference>
<feature type="transmembrane region" description="Helical" evidence="7">
    <location>
        <begin position="126"/>
        <end position="146"/>
    </location>
</feature>